<sequence length="77" mass="8534">METHAPELPPITRKPERQQGLKINLHKAHVSTSNSLREAAIRKHPDRLKSAVRGPAVCVGFPSAQPPERLENEIPAQ</sequence>
<protein>
    <submittedName>
        <fullName evidence="2">Uncharacterized protein</fullName>
    </submittedName>
</protein>
<accession>A0AAV9RU80</accession>
<evidence type="ECO:0000256" key="1">
    <source>
        <dbReference type="SAM" id="MobiDB-lite"/>
    </source>
</evidence>
<evidence type="ECO:0000313" key="3">
    <source>
        <dbReference type="Proteomes" id="UP001311232"/>
    </source>
</evidence>
<keyword evidence="3" id="KW-1185">Reference proteome</keyword>
<name>A0AAV9RU80_9TELE</name>
<evidence type="ECO:0000313" key="2">
    <source>
        <dbReference type="EMBL" id="KAK5612561.1"/>
    </source>
</evidence>
<reference evidence="2 3" key="1">
    <citation type="submission" date="2021-06" db="EMBL/GenBank/DDBJ databases">
        <authorList>
            <person name="Palmer J.M."/>
        </authorList>
    </citation>
    <scope>NUCLEOTIDE SEQUENCE [LARGE SCALE GENOMIC DNA]</scope>
    <source>
        <strain evidence="2 3">MEX-2019</strain>
        <tissue evidence="2">Muscle</tissue>
    </source>
</reference>
<organism evidence="2 3">
    <name type="scientific">Crenichthys baileyi</name>
    <name type="common">White River springfish</name>
    <dbReference type="NCBI Taxonomy" id="28760"/>
    <lineage>
        <taxon>Eukaryota</taxon>
        <taxon>Metazoa</taxon>
        <taxon>Chordata</taxon>
        <taxon>Craniata</taxon>
        <taxon>Vertebrata</taxon>
        <taxon>Euteleostomi</taxon>
        <taxon>Actinopterygii</taxon>
        <taxon>Neopterygii</taxon>
        <taxon>Teleostei</taxon>
        <taxon>Neoteleostei</taxon>
        <taxon>Acanthomorphata</taxon>
        <taxon>Ovalentaria</taxon>
        <taxon>Atherinomorphae</taxon>
        <taxon>Cyprinodontiformes</taxon>
        <taxon>Goodeidae</taxon>
        <taxon>Crenichthys</taxon>
    </lineage>
</organism>
<dbReference type="Proteomes" id="UP001311232">
    <property type="component" value="Unassembled WGS sequence"/>
</dbReference>
<comment type="caution">
    <text evidence="2">The sequence shown here is derived from an EMBL/GenBank/DDBJ whole genome shotgun (WGS) entry which is preliminary data.</text>
</comment>
<dbReference type="AlphaFoldDB" id="A0AAV9RU80"/>
<feature type="region of interest" description="Disordered" evidence="1">
    <location>
        <begin position="1"/>
        <end position="20"/>
    </location>
</feature>
<proteinExistence type="predicted"/>
<dbReference type="EMBL" id="JAHHUM010001376">
    <property type="protein sequence ID" value="KAK5612561.1"/>
    <property type="molecule type" value="Genomic_DNA"/>
</dbReference>
<gene>
    <name evidence="2" type="ORF">CRENBAI_011658</name>
</gene>